<dbReference type="Proteomes" id="UP001596150">
    <property type="component" value="Unassembled WGS sequence"/>
</dbReference>
<keyword evidence="2" id="KW-0998">Cell outer membrane</keyword>
<dbReference type="PANTHER" id="PTHR30203:SF29">
    <property type="entry name" value="PROTEIN CYAE"/>
    <property type="match status" value="1"/>
</dbReference>
<feature type="signal peptide" evidence="4">
    <location>
        <begin position="1"/>
        <end position="26"/>
    </location>
</feature>
<proteinExistence type="inferred from homology"/>
<comment type="subcellular location">
    <subcellularLocation>
        <location evidence="2">Cell outer membrane</location>
        <topology evidence="2">Peripheral membrane protein</topology>
    </subcellularLocation>
</comment>
<comment type="similarity">
    <text evidence="1 2">Belongs to the outer membrane factor (OMF) (TC 1.B.17) family.</text>
</comment>
<keyword evidence="4" id="KW-0732">Signal</keyword>
<organism evidence="5 6">
    <name type="scientific">Kaistia terrae</name>
    <dbReference type="NCBI Taxonomy" id="537017"/>
    <lineage>
        <taxon>Bacteria</taxon>
        <taxon>Pseudomonadati</taxon>
        <taxon>Pseudomonadota</taxon>
        <taxon>Alphaproteobacteria</taxon>
        <taxon>Hyphomicrobiales</taxon>
        <taxon>Kaistiaceae</taxon>
        <taxon>Kaistia</taxon>
    </lineage>
</organism>
<keyword evidence="2" id="KW-0204">Cytolysis</keyword>
<evidence type="ECO:0000313" key="5">
    <source>
        <dbReference type="EMBL" id="MFC5514511.1"/>
    </source>
</evidence>
<keyword evidence="6" id="KW-1185">Reference proteome</keyword>
<evidence type="ECO:0000256" key="2">
    <source>
        <dbReference type="PIRNR" id="PIRNR001892"/>
    </source>
</evidence>
<evidence type="ECO:0000256" key="4">
    <source>
        <dbReference type="SAM" id="SignalP"/>
    </source>
</evidence>
<accession>A0ABW0PQR7</accession>
<dbReference type="EMBL" id="JBHSML010000002">
    <property type="protein sequence ID" value="MFC5514511.1"/>
    <property type="molecule type" value="Genomic_DNA"/>
</dbReference>
<dbReference type="PIRSF" id="PIRSF001892">
    <property type="entry name" value="CyaE"/>
    <property type="match status" value="1"/>
</dbReference>
<dbReference type="PANTHER" id="PTHR30203">
    <property type="entry name" value="OUTER MEMBRANE CATION EFFLUX PROTEIN"/>
    <property type="match status" value="1"/>
</dbReference>
<dbReference type="Pfam" id="PF02321">
    <property type="entry name" value="OEP"/>
    <property type="match status" value="2"/>
</dbReference>
<gene>
    <name evidence="5" type="ORF">ACFPP9_01920</name>
</gene>
<name>A0ABW0PQR7_9HYPH</name>
<keyword evidence="2" id="KW-0813">Transport</keyword>
<evidence type="ECO:0000313" key="6">
    <source>
        <dbReference type="Proteomes" id="UP001596150"/>
    </source>
</evidence>
<dbReference type="InterPro" id="IPR003423">
    <property type="entry name" value="OMP_efflux"/>
</dbReference>
<reference evidence="6" key="1">
    <citation type="journal article" date="2019" name="Int. J. Syst. Evol. Microbiol.">
        <title>The Global Catalogue of Microorganisms (GCM) 10K type strain sequencing project: providing services to taxonomists for standard genome sequencing and annotation.</title>
        <authorList>
            <consortium name="The Broad Institute Genomics Platform"/>
            <consortium name="The Broad Institute Genome Sequencing Center for Infectious Disease"/>
            <person name="Wu L."/>
            <person name="Ma J."/>
        </authorList>
    </citation>
    <scope>NUCLEOTIDE SEQUENCE [LARGE SCALE GENOMIC DNA]</scope>
    <source>
        <strain evidence="6">KACC 12633</strain>
    </source>
</reference>
<feature type="compositionally biased region" description="Polar residues" evidence="3">
    <location>
        <begin position="46"/>
        <end position="56"/>
    </location>
</feature>
<evidence type="ECO:0000256" key="1">
    <source>
        <dbReference type="ARBA" id="ARBA00007613"/>
    </source>
</evidence>
<dbReference type="SUPFAM" id="SSF56954">
    <property type="entry name" value="Outer membrane efflux proteins (OEP)"/>
    <property type="match status" value="1"/>
</dbReference>
<feature type="region of interest" description="Disordered" evidence="3">
    <location>
        <begin position="35"/>
        <end position="78"/>
    </location>
</feature>
<comment type="caution">
    <text evidence="5">The sequence shown here is derived from an EMBL/GenBank/DDBJ whole genome shotgun (WGS) entry which is preliminary data.</text>
</comment>
<keyword evidence="2" id="KW-0472">Membrane</keyword>
<protein>
    <recommendedName>
        <fullName evidence="2">Protein CyaE</fullName>
    </recommendedName>
</protein>
<dbReference type="PROSITE" id="PS51257">
    <property type="entry name" value="PROKAR_LIPOPROTEIN"/>
    <property type="match status" value="1"/>
</dbReference>
<keyword evidence="2" id="KW-0354">Hemolysis</keyword>
<evidence type="ECO:0000256" key="3">
    <source>
        <dbReference type="SAM" id="MobiDB-lite"/>
    </source>
</evidence>
<feature type="chain" id="PRO_5045574542" description="Protein CyaE" evidence="4">
    <location>
        <begin position="27"/>
        <end position="507"/>
    </location>
</feature>
<dbReference type="Gene3D" id="1.20.1600.10">
    <property type="entry name" value="Outer membrane efflux proteins (OEP)"/>
    <property type="match status" value="1"/>
</dbReference>
<dbReference type="RefSeq" id="WP_266342545.1">
    <property type="nucleotide sequence ID" value="NZ_JAPKNH010000002.1"/>
</dbReference>
<dbReference type="InterPro" id="IPR028351">
    <property type="entry name" value="CyaE"/>
</dbReference>
<comment type="function">
    <text evidence="2">CyaE is necessary for transport of calmodulin-sensitive adenylate cyclase-hemolysin (cyclolysin).</text>
</comment>
<sequence length="507" mass="53017">MSWRSVLGFRTLRRQGAMALFCTVLAACTTQMLENAPPDPAKPWQPKTTGSSTGTARPTADFGVEGPPEVSALQPTPGISSDKSYGLAELIDIAQTRNPLTRVAWQQARQAALAAGMVEATYLPFISANVIAGRQEVTQPLPIPINGRDQVTTSVDGVSPQIALQWLVFDFGQRSALHTAARHNSDAANVLFNGAHQTIIYDVTQRYFLYGAARNRVQSAQQSLSNSRKIEDAAQARSQKGIGTTVELAQARQAVAQAQFGLVQAQGTEKDAYQALLGAMGVSPMTKMRIKEPGSRRLPQDVGKPTEAMIKAALTRRPDVLASFSAMKASESGIKAAQAELMPKVFLGAVAATGNTNLSDSGLPTIGQQASASGVMIGATLPLFDGGLRQAQLANAQSLAAASAATFEKTRDAAAREIVVSTEALRSALASHRAASALTQASAVTYDAALDSYRVGIGNITTATAANSGLLAARQGEADGYTASLVAAANLAFVLGAMTSGDSVTQR</sequence>
<dbReference type="InterPro" id="IPR010131">
    <property type="entry name" value="MdtP/NodT-like"/>
</dbReference>